<dbReference type="Proteomes" id="UP000603463">
    <property type="component" value="Unassembled WGS sequence"/>
</dbReference>
<comment type="caution">
    <text evidence="2">The sequence shown here is derived from an EMBL/GenBank/DDBJ whole genome shotgun (WGS) entry which is preliminary data.</text>
</comment>
<reference evidence="2" key="1">
    <citation type="journal article" date="2020" name="Environ. Microbiol.">
        <title>The novel and transferable erm(51) gene confers Macrolides, Lincosamides, and Streptogramins B (MLSB) resistance to clonal Rhodococcus equi in the environment.</title>
        <authorList>
            <person name="Huber L."/>
            <person name="Giguere S."/>
            <person name="Slovis N.M."/>
            <person name="Alvarez-Narvaez S."/>
            <person name="Hart K.A."/>
            <person name="Greiter M."/>
            <person name="Morris E.R.A."/>
            <person name="Cohen N.D."/>
        </authorList>
    </citation>
    <scope>NUCLEOTIDE SEQUENCE</scope>
    <source>
        <strain evidence="2">Lh_116_1</strain>
    </source>
</reference>
<evidence type="ECO:0000313" key="2">
    <source>
        <dbReference type="EMBL" id="NKT77217.1"/>
    </source>
</evidence>
<dbReference type="EMBL" id="WVBC01000002">
    <property type="protein sequence ID" value="NKT77217.1"/>
    <property type="molecule type" value="Genomic_DNA"/>
</dbReference>
<dbReference type="AlphaFoldDB" id="A0A9Q4ZIK1"/>
<feature type="transmembrane region" description="Helical" evidence="1">
    <location>
        <begin position="45"/>
        <end position="69"/>
    </location>
</feature>
<evidence type="ECO:0000313" key="3">
    <source>
        <dbReference type="Proteomes" id="UP000603463"/>
    </source>
</evidence>
<dbReference type="Pfam" id="PF10935">
    <property type="entry name" value="DUF2637"/>
    <property type="match status" value="1"/>
</dbReference>
<sequence>MALKGFKVTGLRVAGAASVGVAILAFTLSFTALSELGAQNGIPSGLAWMFPLIVDGLVVVSTVASALLVKKAAGYAWFLLVLGTMFSVAGNVAHAFTNGYGLLGGVIASVPPLVYLAVSHLTILIARATKNAPAPAVEVVEESVEDYAPEEAVEFVEAKALTVVEKAVETVTSAPANLARSVEENWLLFDRGAVAAG</sequence>
<name>A0A9Q4ZIK1_RHOHA</name>
<feature type="transmembrane region" description="Helical" evidence="1">
    <location>
        <begin position="76"/>
        <end position="96"/>
    </location>
</feature>
<feature type="transmembrane region" description="Helical" evidence="1">
    <location>
        <begin position="102"/>
        <end position="126"/>
    </location>
</feature>
<keyword evidence="1" id="KW-1133">Transmembrane helix</keyword>
<protein>
    <submittedName>
        <fullName evidence="2">DUF2637 domain-containing protein</fullName>
    </submittedName>
</protein>
<proteinExistence type="predicted"/>
<gene>
    <name evidence="2" type="ORF">GS882_03145</name>
</gene>
<accession>A0A9Q4ZIK1</accession>
<evidence type="ECO:0000256" key="1">
    <source>
        <dbReference type="SAM" id="Phobius"/>
    </source>
</evidence>
<keyword evidence="1" id="KW-0472">Membrane</keyword>
<keyword evidence="1" id="KW-0812">Transmembrane</keyword>
<organism evidence="2 3">
    <name type="scientific">Rhodococcus hoagii</name>
    <name type="common">Corynebacterium equii</name>
    <dbReference type="NCBI Taxonomy" id="43767"/>
    <lineage>
        <taxon>Bacteria</taxon>
        <taxon>Bacillati</taxon>
        <taxon>Actinomycetota</taxon>
        <taxon>Actinomycetes</taxon>
        <taxon>Mycobacteriales</taxon>
        <taxon>Nocardiaceae</taxon>
        <taxon>Prescottella</taxon>
    </lineage>
</organism>
<dbReference type="InterPro" id="IPR021235">
    <property type="entry name" value="DUF2637"/>
</dbReference>
<feature type="transmembrane region" description="Helical" evidence="1">
    <location>
        <begin position="12"/>
        <end position="33"/>
    </location>
</feature>